<keyword evidence="3" id="KW-0597">Phosphoprotein</keyword>
<dbReference type="AlphaFoldDB" id="X1ALT8"/>
<dbReference type="InterPro" id="IPR013656">
    <property type="entry name" value="PAS_4"/>
</dbReference>
<dbReference type="GO" id="GO:0004673">
    <property type="term" value="F:protein histidine kinase activity"/>
    <property type="evidence" value="ECO:0007669"/>
    <property type="project" value="UniProtKB-EC"/>
</dbReference>
<evidence type="ECO:0000259" key="6">
    <source>
        <dbReference type="PROSITE" id="PS50112"/>
    </source>
</evidence>
<dbReference type="SMART" id="SM00086">
    <property type="entry name" value="PAC"/>
    <property type="match status" value="2"/>
</dbReference>
<comment type="caution">
    <text evidence="8">The sequence shown here is derived from an EMBL/GenBank/DDBJ whole genome shotgun (WGS) entry which is preliminary data.</text>
</comment>
<name>X1ALT8_9ZZZZ</name>
<evidence type="ECO:0000259" key="7">
    <source>
        <dbReference type="PROSITE" id="PS50113"/>
    </source>
</evidence>
<evidence type="ECO:0000256" key="5">
    <source>
        <dbReference type="ARBA" id="ARBA00022777"/>
    </source>
</evidence>
<dbReference type="InterPro" id="IPR013655">
    <property type="entry name" value="PAS_fold_3"/>
</dbReference>
<evidence type="ECO:0000256" key="3">
    <source>
        <dbReference type="ARBA" id="ARBA00022553"/>
    </source>
</evidence>
<dbReference type="PROSITE" id="PS50113">
    <property type="entry name" value="PAC"/>
    <property type="match status" value="2"/>
</dbReference>
<dbReference type="InterPro" id="IPR001610">
    <property type="entry name" value="PAC"/>
</dbReference>
<reference evidence="8" key="1">
    <citation type="journal article" date="2014" name="Front. Microbiol.">
        <title>High frequency of phylogenetically diverse reductive dehalogenase-homologous genes in deep subseafloor sedimentary metagenomes.</title>
        <authorList>
            <person name="Kawai M."/>
            <person name="Futagami T."/>
            <person name="Toyoda A."/>
            <person name="Takaki Y."/>
            <person name="Nishi S."/>
            <person name="Hori S."/>
            <person name="Arai W."/>
            <person name="Tsubouchi T."/>
            <person name="Morono Y."/>
            <person name="Uchiyama I."/>
            <person name="Ito T."/>
            <person name="Fujiyama A."/>
            <person name="Inagaki F."/>
            <person name="Takami H."/>
        </authorList>
    </citation>
    <scope>NUCLEOTIDE SEQUENCE</scope>
    <source>
        <strain evidence="8">Expedition CK06-06</strain>
    </source>
</reference>
<feature type="non-terminal residue" evidence="8">
    <location>
        <position position="1"/>
    </location>
</feature>
<accession>X1ALT8</accession>
<dbReference type="Gene3D" id="3.30.450.20">
    <property type="entry name" value="PAS domain"/>
    <property type="match status" value="2"/>
</dbReference>
<gene>
    <name evidence="8" type="ORF">S01H4_26270</name>
</gene>
<dbReference type="InterPro" id="IPR000700">
    <property type="entry name" value="PAS-assoc_C"/>
</dbReference>
<dbReference type="EMBL" id="BART01012642">
    <property type="protein sequence ID" value="GAG83509.1"/>
    <property type="molecule type" value="Genomic_DNA"/>
</dbReference>
<dbReference type="PANTHER" id="PTHR43304">
    <property type="entry name" value="PHYTOCHROME-LIKE PROTEIN CPH1"/>
    <property type="match status" value="1"/>
</dbReference>
<sequence>HPEDRPSVEAEIQRSIKEHTAYKVDFRIIRPNGEIRWLSDRGEPFYDNAGKASFMTGAVVDITERKQAEAKLKQTAEEWRTTFNSITDMVSIHDKDFKIVRANKAFAGALKMKPGEIIGKNCHELIHGTKEPPPFCPHKCTLDTGKPNRAEFFDTHLGIHVEASTSPIFDENGQIMASVHIAKDITERKQAEEKIRDIAKFPSENPNPVLRIQKNGKILYGNNAALPLLALWKSKVGGVVPAKWRRLVDLAFESGKAISNEEEVDG</sequence>
<dbReference type="InterPro" id="IPR052162">
    <property type="entry name" value="Sensor_kinase/Photoreceptor"/>
</dbReference>
<evidence type="ECO:0000256" key="1">
    <source>
        <dbReference type="ARBA" id="ARBA00000085"/>
    </source>
</evidence>
<keyword evidence="5" id="KW-0418">Kinase</keyword>
<evidence type="ECO:0000256" key="4">
    <source>
        <dbReference type="ARBA" id="ARBA00022679"/>
    </source>
</evidence>
<dbReference type="NCBIfam" id="TIGR00229">
    <property type="entry name" value="sensory_box"/>
    <property type="match status" value="2"/>
</dbReference>
<dbReference type="InterPro" id="IPR035965">
    <property type="entry name" value="PAS-like_dom_sf"/>
</dbReference>
<protein>
    <recommendedName>
        <fullName evidence="2">histidine kinase</fullName>
        <ecNumber evidence="2">2.7.13.3</ecNumber>
    </recommendedName>
</protein>
<dbReference type="SUPFAM" id="SSF55785">
    <property type="entry name" value="PYP-like sensor domain (PAS domain)"/>
    <property type="match status" value="2"/>
</dbReference>
<dbReference type="SMART" id="SM00091">
    <property type="entry name" value="PAS"/>
    <property type="match status" value="1"/>
</dbReference>
<dbReference type="InterPro" id="IPR000014">
    <property type="entry name" value="PAS"/>
</dbReference>
<keyword evidence="4" id="KW-0808">Transferase</keyword>
<feature type="non-terminal residue" evidence="8">
    <location>
        <position position="266"/>
    </location>
</feature>
<evidence type="ECO:0000256" key="2">
    <source>
        <dbReference type="ARBA" id="ARBA00012438"/>
    </source>
</evidence>
<dbReference type="Pfam" id="PF08447">
    <property type="entry name" value="PAS_3"/>
    <property type="match status" value="1"/>
</dbReference>
<dbReference type="PROSITE" id="PS50112">
    <property type="entry name" value="PAS"/>
    <property type="match status" value="1"/>
</dbReference>
<feature type="domain" description="PAS" evidence="6">
    <location>
        <begin position="75"/>
        <end position="127"/>
    </location>
</feature>
<dbReference type="EC" id="2.7.13.3" evidence="2"/>
<organism evidence="8">
    <name type="scientific">marine sediment metagenome</name>
    <dbReference type="NCBI Taxonomy" id="412755"/>
    <lineage>
        <taxon>unclassified sequences</taxon>
        <taxon>metagenomes</taxon>
        <taxon>ecological metagenomes</taxon>
    </lineage>
</organism>
<feature type="domain" description="PAC" evidence="7">
    <location>
        <begin position="22"/>
        <end position="74"/>
    </location>
</feature>
<evidence type="ECO:0000313" key="8">
    <source>
        <dbReference type="EMBL" id="GAG83509.1"/>
    </source>
</evidence>
<dbReference type="Pfam" id="PF08448">
    <property type="entry name" value="PAS_4"/>
    <property type="match status" value="1"/>
</dbReference>
<feature type="domain" description="PAC" evidence="7">
    <location>
        <begin position="146"/>
        <end position="197"/>
    </location>
</feature>
<proteinExistence type="predicted"/>
<dbReference type="PANTHER" id="PTHR43304:SF1">
    <property type="entry name" value="PAC DOMAIN-CONTAINING PROTEIN"/>
    <property type="match status" value="1"/>
</dbReference>
<dbReference type="CDD" id="cd00130">
    <property type="entry name" value="PAS"/>
    <property type="match status" value="2"/>
</dbReference>
<comment type="catalytic activity">
    <reaction evidence="1">
        <text>ATP + protein L-histidine = ADP + protein N-phospho-L-histidine.</text>
        <dbReference type="EC" id="2.7.13.3"/>
    </reaction>
</comment>